<organism evidence="1 2">
    <name type="scientific">Arachis hypogaea</name>
    <name type="common">Peanut</name>
    <dbReference type="NCBI Taxonomy" id="3818"/>
    <lineage>
        <taxon>Eukaryota</taxon>
        <taxon>Viridiplantae</taxon>
        <taxon>Streptophyta</taxon>
        <taxon>Embryophyta</taxon>
        <taxon>Tracheophyta</taxon>
        <taxon>Spermatophyta</taxon>
        <taxon>Magnoliopsida</taxon>
        <taxon>eudicotyledons</taxon>
        <taxon>Gunneridae</taxon>
        <taxon>Pentapetalae</taxon>
        <taxon>rosids</taxon>
        <taxon>fabids</taxon>
        <taxon>Fabales</taxon>
        <taxon>Fabaceae</taxon>
        <taxon>Papilionoideae</taxon>
        <taxon>50 kb inversion clade</taxon>
        <taxon>dalbergioids sensu lato</taxon>
        <taxon>Dalbergieae</taxon>
        <taxon>Pterocarpus clade</taxon>
        <taxon>Arachis</taxon>
    </lineage>
</organism>
<dbReference type="InterPro" id="IPR044824">
    <property type="entry name" value="MAIN-like"/>
</dbReference>
<comment type="caution">
    <text evidence="1">The sequence shown here is derived from an EMBL/GenBank/DDBJ whole genome shotgun (WGS) entry which is preliminary data.</text>
</comment>
<dbReference type="Proteomes" id="UP000289738">
    <property type="component" value="Chromosome B03"/>
</dbReference>
<dbReference type="GO" id="GO:0010073">
    <property type="term" value="P:meristem maintenance"/>
    <property type="evidence" value="ECO:0007669"/>
    <property type="project" value="InterPro"/>
</dbReference>
<protein>
    <recommendedName>
        <fullName evidence="3">Aminotransferase-like plant mobile domain-containing protein</fullName>
    </recommendedName>
</protein>
<dbReference type="EMBL" id="SDMP01000013">
    <property type="protein sequence ID" value="RYR18943.1"/>
    <property type="molecule type" value="Genomic_DNA"/>
</dbReference>
<evidence type="ECO:0008006" key="3">
    <source>
        <dbReference type="Google" id="ProtNLM"/>
    </source>
</evidence>
<evidence type="ECO:0000313" key="1">
    <source>
        <dbReference type="EMBL" id="RYR18943.1"/>
    </source>
</evidence>
<keyword evidence="2" id="KW-1185">Reference proteome</keyword>
<gene>
    <name evidence="1" type="ORF">Ahy_B03g063568</name>
</gene>
<reference evidence="1 2" key="1">
    <citation type="submission" date="2019-01" db="EMBL/GenBank/DDBJ databases">
        <title>Sequencing of cultivated peanut Arachis hypogaea provides insights into genome evolution and oil improvement.</title>
        <authorList>
            <person name="Chen X."/>
        </authorList>
    </citation>
    <scope>NUCLEOTIDE SEQUENCE [LARGE SCALE GENOMIC DNA]</scope>
    <source>
        <strain evidence="2">cv. Fuhuasheng</strain>
        <tissue evidence="1">Leaves</tissue>
    </source>
</reference>
<dbReference type="AlphaFoldDB" id="A0A444ZXJ7"/>
<dbReference type="PANTHER" id="PTHR46033">
    <property type="entry name" value="PROTEIN MAIN-LIKE 2"/>
    <property type="match status" value="1"/>
</dbReference>
<dbReference type="PANTHER" id="PTHR46033:SF8">
    <property type="entry name" value="PROTEIN MAINTENANCE OF MERISTEMS-LIKE"/>
    <property type="match status" value="1"/>
</dbReference>
<accession>A0A444ZXJ7</accession>
<sequence>MMWNEGDMYQLNGIVHILGFIDKEPIRCVKSIRRQQMIIMHDHIMSYLDSVGLLHFTRLNDHWFKFDEPLISTFVERWRPETRTFHMPFRECMVTL</sequence>
<evidence type="ECO:0000313" key="2">
    <source>
        <dbReference type="Proteomes" id="UP000289738"/>
    </source>
</evidence>
<name>A0A444ZXJ7_ARAHY</name>
<proteinExistence type="predicted"/>